<dbReference type="EMBL" id="ML119764">
    <property type="protein sequence ID" value="RPA75392.1"/>
    <property type="molecule type" value="Genomic_DNA"/>
</dbReference>
<name>A0A3N4HNH9_ASCIM</name>
<dbReference type="PANTHER" id="PTHR21231:SF8">
    <property type="entry name" value="GPN-LOOP GTPASE 1"/>
    <property type="match status" value="1"/>
</dbReference>
<feature type="compositionally biased region" description="Acidic residues" evidence="8">
    <location>
        <begin position="335"/>
        <end position="376"/>
    </location>
</feature>
<dbReference type="GO" id="GO:0005525">
    <property type="term" value="F:GTP binding"/>
    <property type="evidence" value="ECO:0007669"/>
    <property type="project" value="UniProtKB-KW"/>
</dbReference>
<keyword evidence="2 7" id="KW-0963">Cytoplasm</keyword>
<evidence type="ECO:0000313" key="9">
    <source>
        <dbReference type="EMBL" id="RPA75392.1"/>
    </source>
</evidence>
<evidence type="ECO:0000256" key="6">
    <source>
        <dbReference type="ARBA" id="ARBA00023134"/>
    </source>
</evidence>
<comment type="function">
    <text evidence="7">Small GTPase required for proper nuclear import of RNA polymerase II (RNAPII). May act at an RNAP assembly step prior to nuclear import.</text>
</comment>
<dbReference type="PANTHER" id="PTHR21231">
    <property type="entry name" value="XPA-BINDING PROTEIN 1-RELATED"/>
    <property type="match status" value="1"/>
</dbReference>
<keyword evidence="5 7" id="KW-0378">Hydrolase</keyword>
<dbReference type="Pfam" id="PF03029">
    <property type="entry name" value="ATP_bind_1"/>
    <property type="match status" value="1"/>
</dbReference>
<reference evidence="9 10" key="1">
    <citation type="journal article" date="2018" name="Nat. Ecol. Evol.">
        <title>Pezizomycetes genomes reveal the molecular basis of ectomycorrhizal truffle lifestyle.</title>
        <authorList>
            <person name="Murat C."/>
            <person name="Payen T."/>
            <person name="Noel B."/>
            <person name="Kuo A."/>
            <person name="Morin E."/>
            <person name="Chen J."/>
            <person name="Kohler A."/>
            <person name="Krizsan K."/>
            <person name="Balestrini R."/>
            <person name="Da Silva C."/>
            <person name="Montanini B."/>
            <person name="Hainaut M."/>
            <person name="Levati E."/>
            <person name="Barry K.W."/>
            <person name="Belfiori B."/>
            <person name="Cichocki N."/>
            <person name="Clum A."/>
            <person name="Dockter R.B."/>
            <person name="Fauchery L."/>
            <person name="Guy J."/>
            <person name="Iotti M."/>
            <person name="Le Tacon F."/>
            <person name="Lindquist E.A."/>
            <person name="Lipzen A."/>
            <person name="Malagnac F."/>
            <person name="Mello A."/>
            <person name="Molinier V."/>
            <person name="Miyauchi S."/>
            <person name="Poulain J."/>
            <person name="Riccioni C."/>
            <person name="Rubini A."/>
            <person name="Sitrit Y."/>
            <person name="Splivallo R."/>
            <person name="Traeger S."/>
            <person name="Wang M."/>
            <person name="Zifcakova L."/>
            <person name="Wipf D."/>
            <person name="Zambonelli A."/>
            <person name="Paolocci F."/>
            <person name="Nowrousian M."/>
            <person name="Ottonello S."/>
            <person name="Baldrian P."/>
            <person name="Spatafora J.W."/>
            <person name="Henrissat B."/>
            <person name="Nagy L.G."/>
            <person name="Aury J.M."/>
            <person name="Wincker P."/>
            <person name="Grigoriev I.V."/>
            <person name="Bonfante P."/>
            <person name="Martin F.M."/>
        </authorList>
    </citation>
    <scope>NUCLEOTIDE SEQUENCE [LARGE SCALE GENOMIC DNA]</scope>
    <source>
        <strain evidence="9 10">RN42</strain>
    </source>
</reference>
<dbReference type="InterPro" id="IPR004130">
    <property type="entry name" value="Gpn"/>
</dbReference>
<comment type="subunit">
    <text evidence="7">Binds to RNA polymerase II.</text>
</comment>
<feature type="region of interest" description="Disordered" evidence="8">
    <location>
        <begin position="1"/>
        <end position="23"/>
    </location>
</feature>
<evidence type="ECO:0000256" key="3">
    <source>
        <dbReference type="ARBA" id="ARBA00022553"/>
    </source>
</evidence>
<dbReference type="GO" id="GO:0005634">
    <property type="term" value="C:nucleus"/>
    <property type="evidence" value="ECO:0007669"/>
    <property type="project" value="UniProtKB-SubCell"/>
</dbReference>
<dbReference type="Gene3D" id="3.40.50.300">
    <property type="entry name" value="P-loop containing nucleotide triphosphate hydrolases"/>
    <property type="match status" value="1"/>
</dbReference>
<organism evidence="9 10">
    <name type="scientific">Ascobolus immersus RN42</name>
    <dbReference type="NCBI Taxonomy" id="1160509"/>
    <lineage>
        <taxon>Eukaryota</taxon>
        <taxon>Fungi</taxon>
        <taxon>Dikarya</taxon>
        <taxon>Ascomycota</taxon>
        <taxon>Pezizomycotina</taxon>
        <taxon>Pezizomycetes</taxon>
        <taxon>Pezizales</taxon>
        <taxon>Ascobolaceae</taxon>
        <taxon>Ascobolus</taxon>
    </lineage>
</organism>
<dbReference type="STRING" id="1160509.A0A3N4HNH9"/>
<dbReference type="FunFam" id="3.40.50.300:FF:000579">
    <property type="entry name" value="GPN-loop GTPase"/>
    <property type="match status" value="1"/>
</dbReference>
<dbReference type="GO" id="GO:0003924">
    <property type="term" value="F:GTPase activity"/>
    <property type="evidence" value="ECO:0007669"/>
    <property type="project" value="InterPro"/>
</dbReference>
<dbReference type="InterPro" id="IPR030230">
    <property type="entry name" value="Gpn1/Npa3/XAB1"/>
</dbReference>
<dbReference type="OrthoDB" id="243313at2759"/>
<comment type="subcellular location">
    <subcellularLocation>
        <location evidence="7">Cytoplasm</location>
    </subcellularLocation>
    <subcellularLocation>
        <location evidence="7">Nucleus</location>
    </subcellularLocation>
</comment>
<accession>A0A3N4HNH9</accession>
<dbReference type="SUPFAM" id="SSF52540">
    <property type="entry name" value="P-loop containing nucleoside triphosphate hydrolases"/>
    <property type="match status" value="1"/>
</dbReference>
<comment type="similarity">
    <text evidence="1 7">Belongs to the GPN-loop GTPase family.</text>
</comment>
<dbReference type="AlphaFoldDB" id="A0A3N4HNH9"/>
<proteinExistence type="inferred from homology"/>
<evidence type="ECO:0000256" key="5">
    <source>
        <dbReference type="ARBA" id="ARBA00022801"/>
    </source>
</evidence>
<evidence type="ECO:0000256" key="8">
    <source>
        <dbReference type="SAM" id="MobiDB-lite"/>
    </source>
</evidence>
<gene>
    <name evidence="9" type="ORF">BJ508DRAFT_418140</name>
</gene>
<dbReference type="EC" id="3.6.5.-" evidence="7"/>
<evidence type="ECO:0000256" key="7">
    <source>
        <dbReference type="RuleBase" id="RU365059"/>
    </source>
</evidence>
<sequence>MASATETPVAPAPVPETPNAANNAKQPPAIICVGMAGSGKTTFMQRLNAHLHTASEPPYILNLDPAVRTLPFSVNIDIRDSINYKEVMSTYNLGPNGGIMTCLNLFATKVDQVVGILETRANAGDISRILVDTPGQIECFVWSASGAILLDSIASSFPTVVAYIVDTPRTASPSTFMANMVYACSILYKTKLPMIIVFNKTDVHDADFAKEWMTDFEAFQAALQEAENSKDDDGTGSGGYMGSLLNSMSLMLDEFYKTLSVVGVSAMTGQGIDDFLAAVDEKVMEYNSDYLPELVRMQEEKKKQRQAEKEKELERMMADLEVEKDKKKKGKKSTEEEEVGGVEAEVLSDFEEGSEEGEGIVERDEDEPPVGEDEEGLQDRYARALNERGGNQEEQWADVVRQTMG</sequence>
<evidence type="ECO:0000256" key="4">
    <source>
        <dbReference type="ARBA" id="ARBA00022741"/>
    </source>
</evidence>
<protein>
    <recommendedName>
        <fullName evidence="7">GPN-loop GTPase</fullName>
        <ecNumber evidence="7">3.6.5.-</ecNumber>
    </recommendedName>
</protein>
<keyword evidence="3" id="KW-0597">Phosphoprotein</keyword>
<evidence type="ECO:0000313" key="10">
    <source>
        <dbReference type="Proteomes" id="UP000275078"/>
    </source>
</evidence>
<keyword evidence="4 7" id="KW-0547">Nucleotide-binding</keyword>
<keyword evidence="6 7" id="KW-0342">GTP-binding</keyword>
<evidence type="ECO:0000256" key="2">
    <source>
        <dbReference type="ARBA" id="ARBA00022490"/>
    </source>
</evidence>
<evidence type="ECO:0000256" key="1">
    <source>
        <dbReference type="ARBA" id="ARBA00005290"/>
    </source>
</evidence>
<keyword evidence="10" id="KW-1185">Reference proteome</keyword>
<dbReference type="InterPro" id="IPR027417">
    <property type="entry name" value="P-loop_NTPase"/>
</dbReference>
<dbReference type="GO" id="GO:0005737">
    <property type="term" value="C:cytoplasm"/>
    <property type="evidence" value="ECO:0007669"/>
    <property type="project" value="UniProtKB-SubCell"/>
</dbReference>
<dbReference type="Proteomes" id="UP000275078">
    <property type="component" value="Unassembled WGS sequence"/>
</dbReference>
<feature type="region of interest" description="Disordered" evidence="8">
    <location>
        <begin position="323"/>
        <end position="378"/>
    </location>
</feature>
<dbReference type="CDD" id="cd17870">
    <property type="entry name" value="GPN1"/>
    <property type="match status" value="1"/>
</dbReference>